<dbReference type="PANTHER" id="PTHR13793">
    <property type="entry name" value="PHD FINGER PROTEINS"/>
    <property type="match status" value="1"/>
</dbReference>
<dbReference type="SMART" id="SM00317">
    <property type="entry name" value="SET"/>
    <property type="match status" value="1"/>
</dbReference>
<dbReference type="InterPro" id="IPR003888">
    <property type="entry name" value="FYrich_N"/>
</dbReference>
<dbReference type="Pfam" id="PF21743">
    <property type="entry name" value="PTM_DIR17_Tudor"/>
    <property type="match status" value="1"/>
</dbReference>
<organism evidence="17 18">
    <name type="scientific">Volvox africanus</name>
    <dbReference type="NCBI Taxonomy" id="51714"/>
    <lineage>
        <taxon>Eukaryota</taxon>
        <taxon>Viridiplantae</taxon>
        <taxon>Chlorophyta</taxon>
        <taxon>core chlorophytes</taxon>
        <taxon>Chlorophyceae</taxon>
        <taxon>CS clade</taxon>
        <taxon>Chlamydomonadales</taxon>
        <taxon>Volvocaceae</taxon>
        <taxon>Volvox</taxon>
    </lineage>
</organism>
<dbReference type="PROSITE" id="PS51805">
    <property type="entry name" value="EPHD"/>
    <property type="match status" value="1"/>
</dbReference>
<keyword evidence="18" id="KW-1185">Reference proteome</keyword>
<keyword evidence="2" id="KW-0489">Methyltransferase</keyword>
<evidence type="ECO:0000256" key="10">
    <source>
        <dbReference type="PROSITE-ProRule" id="PRU00146"/>
    </source>
</evidence>
<feature type="domain" description="PHD-type" evidence="12">
    <location>
        <begin position="1165"/>
        <end position="1216"/>
    </location>
</feature>
<feature type="compositionally biased region" description="Acidic residues" evidence="11">
    <location>
        <begin position="1912"/>
        <end position="1928"/>
    </location>
</feature>
<feature type="compositionally biased region" description="Polar residues" evidence="11">
    <location>
        <begin position="307"/>
        <end position="319"/>
    </location>
</feature>
<dbReference type="Gene3D" id="3.30.40.10">
    <property type="entry name" value="Zinc/RING finger domain, C3HC4 (zinc finger)"/>
    <property type="match status" value="2"/>
</dbReference>
<dbReference type="SMART" id="SM00743">
    <property type="entry name" value="Agenet"/>
    <property type="match status" value="2"/>
</dbReference>
<protein>
    <recommendedName>
        <fullName evidence="19">Histone-lysine N-methyltransferase</fullName>
    </recommendedName>
</protein>
<gene>
    <name evidence="17" type="ORF">VaNZ11_013821</name>
</gene>
<dbReference type="PROSITE" id="PS50280">
    <property type="entry name" value="SET"/>
    <property type="match status" value="1"/>
</dbReference>
<evidence type="ECO:0000256" key="4">
    <source>
        <dbReference type="ARBA" id="ARBA00022691"/>
    </source>
</evidence>
<evidence type="ECO:0000256" key="1">
    <source>
        <dbReference type="ARBA" id="ARBA00004123"/>
    </source>
</evidence>
<dbReference type="InterPro" id="IPR019787">
    <property type="entry name" value="Znf_PHD-finger"/>
</dbReference>
<feature type="region of interest" description="Disordered" evidence="11">
    <location>
        <begin position="1660"/>
        <end position="1716"/>
    </location>
</feature>
<dbReference type="InterPro" id="IPR000313">
    <property type="entry name" value="PWWP_dom"/>
</dbReference>
<name>A0ABQ5SI82_9CHLO</name>
<evidence type="ECO:0000259" key="14">
    <source>
        <dbReference type="PROSITE" id="PS50812"/>
    </source>
</evidence>
<dbReference type="InterPro" id="IPR001214">
    <property type="entry name" value="SET_dom"/>
</dbReference>
<feature type="region of interest" description="Disordered" evidence="11">
    <location>
        <begin position="915"/>
        <end position="975"/>
    </location>
</feature>
<feature type="domain" description="PHD-type" evidence="16">
    <location>
        <begin position="1225"/>
        <end position="1341"/>
    </location>
</feature>
<feature type="domain" description="PWWP" evidence="14">
    <location>
        <begin position="780"/>
        <end position="833"/>
    </location>
</feature>
<dbReference type="Pfam" id="PF00856">
    <property type="entry name" value="SET"/>
    <property type="match status" value="1"/>
</dbReference>
<evidence type="ECO:0000256" key="8">
    <source>
        <dbReference type="ARBA" id="ARBA00022853"/>
    </source>
</evidence>
<dbReference type="InterPro" id="IPR013083">
    <property type="entry name" value="Znf_RING/FYVE/PHD"/>
</dbReference>
<dbReference type="SUPFAM" id="SSF82199">
    <property type="entry name" value="SET domain"/>
    <property type="match status" value="1"/>
</dbReference>
<dbReference type="SUPFAM" id="SSF63748">
    <property type="entry name" value="Tudor/PWWP/MBT"/>
    <property type="match status" value="3"/>
</dbReference>
<dbReference type="SMART" id="SM00249">
    <property type="entry name" value="PHD"/>
    <property type="match status" value="2"/>
</dbReference>
<dbReference type="Pfam" id="PF00855">
    <property type="entry name" value="PWWP"/>
    <property type="match status" value="1"/>
</dbReference>
<feature type="region of interest" description="Disordered" evidence="11">
    <location>
        <begin position="1912"/>
        <end position="1975"/>
    </location>
</feature>
<feature type="compositionally biased region" description="Basic and acidic residues" evidence="11">
    <location>
        <begin position="1944"/>
        <end position="1958"/>
    </location>
</feature>
<dbReference type="InterPro" id="IPR014002">
    <property type="entry name" value="Agenet_dom_plant"/>
</dbReference>
<evidence type="ECO:0000256" key="3">
    <source>
        <dbReference type="ARBA" id="ARBA00022679"/>
    </source>
</evidence>
<keyword evidence="8" id="KW-0156">Chromatin regulator</keyword>
<dbReference type="Pfam" id="PF05965">
    <property type="entry name" value="FYRC"/>
    <property type="match status" value="1"/>
</dbReference>
<dbReference type="InterPro" id="IPR050701">
    <property type="entry name" value="Histone_Mod_Regulator"/>
</dbReference>
<dbReference type="PROSITE" id="PS50016">
    <property type="entry name" value="ZF_PHD_2"/>
    <property type="match status" value="1"/>
</dbReference>
<dbReference type="PROSITE" id="PS50868">
    <property type="entry name" value="POST_SET"/>
    <property type="match status" value="1"/>
</dbReference>
<dbReference type="Gene3D" id="2.170.270.10">
    <property type="entry name" value="SET domain"/>
    <property type="match status" value="1"/>
</dbReference>
<evidence type="ECO:0000259" key="15">
    <source>
        <dbReference type="PROSITE" id="PS50868"/>
    </source>
</evidence>
<dbReference type="InterPro" id="IPR001965">
    <property type="entry name" value="Znf_PHD"/>
</dbReference>
<dbReference type="PROSITE" id="PS01359">
    <property type="entry name" value="ZF_PHD_1"/>
    <property type="match status" value="1"/>
</dbReference>
<evidence type="ECO:0000256" key="7">
    <source>
        <dbReference type="ARBA" id="ARBA00022833"/>
    </source>
</evidence>
<evidence type="ECO:0008006" key="19">
    <source>
        <dbReference type="Google" id="ProtNLM"/>
    </source>
</evidence>
<feature type="compositionally biased region" description="Acidic residues" evidence="11">
    <location>
        <begin position="922"/>
        <end position="934"/>
    </location>
</feature>
<keyword evidence="6 10" id="KW-0863">Zinc-finger</keyword>
<sequence length="1975" mass="213192">MAMSRPAKKQKVERRDWERADSALCCPSALVGTPVRVFWPDEGRYFQGKIVKFLEGSFQHKVYYDDGDEETLLLAIEKVQIPSECLRNMPTASPVHLAALACRLEELANELGAKAMQRTARGRAMLKEEDRQKFELLRRRAVEVRSVKEHREALLCVEKESHLEHHLGPVQAAACTPARVQLATAANEAAAAATCALGHNSATPGQQFSAPRPFPCDNRRQTSIEHRFAGLSSLEAEETQPGGRPPRQPPGRDCGVVPFRVCSPATTGKSQKVPRERRLQPEDGLDSRNRANSAAVPANCEARDSTSAHSLQPGLNHQPSGLLPGRRRAAGWGVVPGRSDGDFDVGKLYLPCPWPVLRATISAADELMEPDKVGQETALADKGDHCTRRREDAIAGELVALAASGPLTCVAGGDLRGGVAGAVDGSAHGKAGGACRGGIARARLSVQERLRASTAATELRDAYKHFRQQCSGFKQYHEIQVVLWLSPERLVGREIRVLWPDEAAWFCGRVTRYDPGSGMHTVEYDDGDVEHLHLAAEEVRLQVVTGEAEHDLAPRPPEELQRVAACMERNAVELRQRICAQGQGKAAQEPAAMQAKAGKDSAAHGVDAASNEDSNLEDLEAKADRWSSRAAQLRALATLMLRSAANSVRAGGTGQLPPNAAAQANDVAVTNEVPAQGCRRTAEDCLETGSRHVIEFAMAGHQAPIVQAIHSRSAPAAAMTVESAVVSAAAGAVTEIEINRSQEGHGPGPGCDHTAGVSDPGPEFFRRLPHDWAASQVLRPGEVVWAQVRRSTPWPAIIITREEATREGLNTQSRKNLAAANSAQIAYVRFFGDYTVLGLPVVEPGARIPDRGGVLPFLAGLELGWHARIGVTPSATAEDAIGRPSAEPGTGAYGQRFLRAMFELRTYMMEGELPRRMIPPNFDEDDDEDAEEELPQERHKGAAAGGLALNGTPSTGARRTAGRRDSQHIPMATDDDGHVTLPVSALPLVLGRKLRVLQLGKVVWLSRWFHDEKYIYPVGYTASRLMASGASGGREVQHLMEVVASEDGVRPLFRITPEGKAPVSADTATRAMRALFEDDDRVRGRAFAKTGADLFGLSHPRVASLLRSLPGAERCERFANWPDQDRPPLPPLTPWEELQRRAMYARSLRLPRGVEPVPQVKAGMAFECEVCGEDVESQGNLKLECDLCRCVVHSRCYGVKQPPHGSLWLCDVCQLHAAGLPQDQSPPCELCPVAGGPMKRTETGGYVHVLCAVWTPGVTFGDPECLEPVERVAKVVQNRASLRCSLCKQPHGACIQCAGGVRCYTAFHPMCAREGGLAMCELRLSVTGQFARRQHRGTAAAQWRRPPATSFSETTGAVAMAVAAAVTVTSSAVAEQEDCKENQPANANAAAAVATAVLHTNTEVPDGTKESRGVTLPVSVPDRKLSTGIPEFVYAASTDIQEAPDQLAPTKALDRGTAGSTSLEIAAMAGSGSLQRRGRGRSRNGARRTELAAAALDRSACLGGTSLGNGISLACFCQRHEDLVLHQAHVRCSYPGGRFANRRAELIREQLRARRQQLLEEHALNQPHLLPPLPQHHQNRLDGVEQALQGTTQSVTEPMTGRGISFANWRTRGHRAPEAVAIAREKRVFVRQLPYLVTGRLQQDASALQDLDVKCVRTSSACRGGNHGARATGADSSSGATSGRGQVDLTNDHIQDRGGKEQQESGSIPGPIAPAPEARVRSDLHHAQGPHGWFPTQLVEAAVAAGARPVAERYAAMRATVVQRLAAGKSAIHGWGAFAKVPHRRGDMLIEYVGELIRPSVSDVREKRVYDKLVGCGTYIFTLNEEQHIDATRAGNMAHLLNHSCNPNCFSRTITLSDPVTGATSDHVIITAKRDIEAWEELTYDYRFNSAVELPCNCGASTCRLLVNWPEPAEEEEDEEGWEEEGQEEGGYGDNGTREASGGKGEDELVRGGIKECGKGASPRGATSHGALMEA</sequence>
<dbReference type="InterPro" id="IPR019786">
    <property type="entry name" value="Zinc_finger_PHD-type_CS"/>
</dbReference>
<reference evidence="17 18" key="1">
    <citation type="journal article" date="2023" name="IScience">
        <title>Expanded male sex-determining region conserved during the evolution of homothallism in the green alga Volvox.</title>
        <authorList>
            <person name="Yamamoto K."/>
            <person name="Matsuzaki R."/>
            <person name="Mahakham W."/>
            <person name="Heman W."/>
            <person name="Sekimoto H."/>
            <person name="Kawachi M."/>
            <person name="Minakuchi Y."/>
            <person name="Toyoda A."/>
            <person name="Nozaki H."/>
        </authorList>
    </citation>
    <scope>NUCLEOTIDE SEQUENCE [LARGE SCALE GENOMIC DNA]</scope>
    <source>
        <strain evidence="17 18">NIES-4468</strain>
    </source>
</reference>
<feature type="domain" description="Post-SET" evidence="15">
    <location>
        <begin position="1892"/>
        <end position="1908"/>
    </location>
</feature>
<comment type="subcellular location">
    <subcellularLocation>
        <location evidence="1">Nucleus</location>
    </subcellularLocation>
</comment>
<dbReference type="InterPro" id="IPR002999">
    <property type="entry name" value="Tudor"/>
</dbReference>
<dbReference type="PROSITE" id="PS51542">
    <property type="entry name" value="FYRN"/>
    <property type="match status" value="1"/>
</dbReference>
<keyword evidence="7" id="KW-0862">Zinc</keyword>
<comment type="caution">
    <text evidence="17">The sequence shown here is derived from an EMBL/GenBank/DDBJ whole genome shotgun (WGS) entry which is preliminary data.</text>
</comment>
<keyword evidence="9" id="KW-0539">Nucleus</keyword>
<feature type="region of interest" description="Disordered" evidence="11">
    <location>
        <begin position="590"/>
        <end position="616"/>
    </location>
</feature>
<dbReference type="Proteomes" id="UP001165090">
    <property type="component" value="Unassembled WGS sequence"/>
</dbReference>
<feature type="compositionally biased region" description="Low complexity" evidence="11">
    <location>
        <begin position="1668"/>
        <end position="1685"/>
    </location>
</feature>
<evidence type="ECO:0000259" key="13">
    <source>
        <dbReference type="PROSITE" id="PS50280"/>
    </source>
</evidence>
<evidence type="ECO:0000256" key="2">
    <source>
        <dbReference type="ARBA" id="ARBA00022603"/>
    </source>
</evidence>
<dbReference type="CDD" id="cd10518">
    <property type="entry name" value="SET_SETD1-like"/>
    <property type="match status" value="1"/>
</dbReference>
<dbReference type="PROSITE" id="PS51543">
    <property type="entry name" value="FYRC"/>
    <property type="match status" value="1"/>
</dbReference>
<keyword evidence="3" id="KW-0808">Transferase</keyword>
<evidence type="ECO:0000256" key="6">
    <source>
        <dbReference type="ARBA" id="ARBA00022771"/>
    </source>
</evidence>
<dbReference type="InterPro" id="IPR047365">
    <property type="entry name" value="Tudor_AtPTM-like"/>
</dbReference>
<evidence type="ECO:0000256" key="9">
    <source>
        <dbReference type="ARBA" id="ARBA00023242"/>
    </source>
</evidence>
<feature type="domain" description="SET" evidence="13">
    <location>
        <begin position="1763"/>
        <end position="1887"/>
    </location>
</feature>
<dbReference type="SMART" id="SM00333">
    <property type="entry name" value="TUDOR"/>
    <property type="match status" value="2"/>
</dbReference>
<dbReference type="SUPFAM" id="SSF57903">
    <property type="entry name" value="FYVE/PHD zinc finger"/>
    <property type="match status" value="1"/>
</dbReference>
<dbReference type="PROSITE" id="PS50812">
    <property type="entry name" value="PWWP"/>
    <property type="match status" value="1"/>
</dbReference>
<dbReference type="PANTHER" id="PTHR13793:SF140">
    <property type="entry name" value="HISTONE-LYSINE N-METHYLTRANSFERASE ATX2"/>
    <property type="match status" value="1"/>
</dbReference>
<dbReference type="InterPro" id="IPR011011">
    <property type="entry name" value="Znf_FYVE_PHD"/>
</dbReference>
<dbReference type="Pfam" id="PF13832">
    <property type="entry name" value="zf-HC5HC2H_2"/>
    <property type="match status" value="1"/>
</dbReference>
<evidence type="ECO:0000313" key="17">
    <source>
        <dbReference type="EMBL" id="GLI69245.1"/>
    </source>
</evidence>
<evidence type="ECO:0000256" key="11">
    <source>
        <dbReference type="SAM" id="MobiDB-lite"/>
    </source>
</evidence>
<feature type="compositionally biased region" description="Basic and acidic residues" evidence="11">
    <location>
        <begin position="273"/>
        <end position="289"/>
    </location>
</feature>
<proteinExistence type="predicted"/>
<evidence type="ECO:0000259" key="16">
    <source>
        <dbReference type="PROSITE" id="PS51805"/>
    </source>
</evidence>
<evidence type="ECO:0000259" key="12">
    <source>
        <dbReference type="PROSITE" id="PS50016"/>
    </source>
</evidence>
<evidence type="ECO:0000256" key="5">
    <source>
        <dbReference type="ARBA" id="ARBA00022723"/>
    </source>
</evidence>
<dbReference type="Pfam" id="PF05964">
    <property type="entry name" value="FYRN"/>
    <property type="match status" value="1"/>
</dbReference>
<dbReference type="InterPro" id="IPR003889">
    <property type="entry name" value="FYrich_C"/>
</dbReference>
<evidence type="ECO:0000313" key="18">
    <source>
        <dbReference type="Proteomes" id="UP001165090"/>
    </source>
</evidence>
<dbReference type="InterPro" id="IPR003616">
    <property type="entry name" value="Post-SET_dom"/>
</dbReference>
<feature type="region of interest" description="Disordered" evidence="11">
    <location>
        <begin position="232"/>
        <end position="324"/>
    </location>
</feature>
<keyword evidence="5" id="KW-0479">Metal-binding</keyword>
<dbReference type="Gene3D" id="3.30.160.360">
    <property type="match status" value="1"/>
</dbReference>
<feature type="compositionally biased region" description="Basic and acidic residues" evidence="11">
    <location>
        <begin position="1690"/>
        <end position="1703"/>
    </location>
</feature>
<dbReference type="InterPro" id="IPR046341">
    <property type="entry name" value="SET_dom_sf"/>
</dbReference>
<accession>A0ABQ5SI82</accession>
<dbReference type="CDD" id="cd20404">
    <property type="entry name" value="Tudor_Agenet_AtEML-like"/>
    <property type="match status" value="2"/>
</dbReference>
<dbReference type="Gene3D" id="2.30.30.140">
    <property type="match status" value="3"/>
</dbReference>
<dbReference type="EMBL" id="BSDZ01000080">
    <property type="protein sequence ID" value="GLI69245.1"/>
    <property type="molecule type" value="Genomic_DNA"/>
</dbReference>
<keyword evidence="4" id="KW-0949">S-adenosyl-L-methionine</keyword>
<dbReference type="InterPro" id="IPR034732">
    <property type="entry name" value="EPHD"/>
</dbReference>